<gene>
    <name evidence="2" type="ORF">FO442_08780</name>
</gene>
<dbReference type="Gene3D" id="1.25.40.10">
    <property type="entry name" value="Tetratricopeptide repeat domain"/>
    <property type="match status" value="1"/>
</dbReference>
<dbReference type="SUPFAM" id="SSF82171">
    <property type="entry name" value="DPP6 N-terminal domain-like"/>
    <property type="match status" value="1"/>
</dbReference>
<feature type="chain" id="PRO_5021994605" evidence="1">
    <location>
        <begin position="20"/>
        <end position="453"/>
    </location>
</feature>
<dbReference type="Proteomes" id="UP000316008">
    <property type="component" value="Unassembled WGS sequence"/>
</dbReference>
<sequence>MKILFGTLLLLLCATKSFAFTSIPKDSVTGIIDKSAALIKIDQGKQLVGENKIREALLVFREAALKDPNSWKASFWISYCHYRLKNFGYAKQYGLEAIAKGPEDVDAEVYDILGIACHNINELDSAEQYFQLALTHLSKSRAKELNTESKLASVRFAKQYKGTANLRMPLMGDVNSGYNDYSPVFSSDGKRIYFTSRRANTTGGMMNPDDQEYFEDVYTGVWNEKMLKYDSINNDVERINGPGFESMSWLSKDGLHAIVTINNTATNAKKITGSSDIAEVEFTKKGKWNVPKVIPNKSINTSFFEGSATVTADGNTMYFVSDRKGDKRSTDIYVVQRTGKTWGEAKILSDSVNTNMRETTPFISPDGRFLFFSSEGHIGMGGLDIFVSENTGTGWTKAKNLGPLVNSVNDDTHFVIYKELGKAYLSGLTINDKKSSIDIYEIDLSKLILPVKL</sequence>
<evidence type="ECO:0000313" key="2">
    <source>
        <dbReference type="EMBL" id="TSJ45832.1"/>
    </source>
</evidence>
<keyword evidence="3" id="KW-1185">Reference proteome</keyword>
<dbReference type="CDD" id="cd15482">
    <property type="entry name" value="Sialidase_non-viral"/>
    <property type="match status" value="1"/>
</dbReference>
<dbReference type="AlphaFoldDB" id="A0A556N0V6"/>
<keyword evidence="1" id="KW-0732">Signal</keyword>
<dbReference type="RefSeq" id="WP_144332787.1">
    <property type="nucleotide sequence ID" value="NZ_VLPL01000003.1"/>
</dbReference>
<accession>A0A556N0V6</accession>
<dbReference type="OrthoDB" id="9809364at2"/>
<reference evidence="2 3" key="1">
    <citation type="submission" date="2019-07" db="EMBL/GenBank/DDBJ databases">
        <authorList>
            <person name="Huq M.A."/>
        </authorList>
    </citation>
    <scope>NUCLEOTIDE SEQUENCE [LARGE SCALE GENOMIC DNA]</scope>
    <source>
        <strain evidence="2 3">MAH-3</strain>
    </source>
</reference>
<organism evidence="2 3">
    <name type="scientific">Fluviicola chungangensis</name>
    <dbReference type="NCBI Taxonomy" id="2597671"/>
    <lineage>
        <taxon>Bacteria</taxon>
        <taxon>Pseudomonadati</taxon>
        <taxon>Bacteroidota</taxon>
        <taxon>Flavobacteriia</taxon>
        <taxon>Flavobacteriales</taxon>
        <taxon>Crocinitomicaceae</taxon>
        <taxon>Fluviicola</taxon>
    </lineage>
</organism>
<proteinExistence type="predicted"/>
<evidence type="ECO:0000313" key="3">
    <source>
        <dbReference type="Proteomes" id="UP000316008"/>
    </source>
</evidence>
<name>A0A556N0V6_9FLAO</name>
<dbReference type="EMBL" id="VLPL01000003">
    <property type="protein sequence ID" value="TSJ45832.1"/>
    <property type="molecule type" value="Genomic_DNA"/>
</dbReference>
<dbReference type="Pfam" id="PF07676">
    <property type="entry name" value="PD40"/>
    <property type="match status" value="3"/>
</dbReference>
<dbReference type="InterPro" id="IPR011990">
    <property type="entry name" value="TPR-like_helical_dom_sf"/>
</dbReference>
<dbReference type="InterPro" id="IPR011659">
    <property type="entry name" value="WD40"/>
</dbReference>
<dbReference type="SUPFAM" id="SSF48452">
    <property type="entry name" value="TPR-like"/>
    <property type="match status" value="1"/>
</dbReference>
<dbReference type="Gene3D" id="2.120.10.30">
    <property type="entry name" value="TolB, C-terminal domain"/>
    <property type="match status" value="1"/>
</dbReference>
<dbReference type="InterPro" id="IPR011042">
    <property type="entry name" value="6-blade_b-propeller_TolB-like"/>
</dbReference>
<protein>
    <submittedName>
        <fullName evidence="2">Uncharacterized protein</fullName>
    </submittedName>
</protein>
<feature type="signal peptide" evidence="1">
    <location>
        <begin position="1"/>
        <end position="19"/>
    </location>
</feature>
<comment type="caution">
    <text evidence="2">The sequence shown here is derived from an EMBL/GenBank/DDBJ whole genome shotgun (WGS) entry which is preliminary data.</text>
</comment>
<evidence type="ECO:0000256" key="1">
    <source>
        <dbReference type="SAM" id="SignalP"/>
    </source>
</evidence>